<dbReference type="Pfam" id="PF21173">
    <property type="entry name" value="DksA-like_N"/>
    <property type="match status" value="1"/>
</dbReference>
<comment type="caution">
    <text evidence="7">The sequence shown here is derived from an EMBL/GenBank/DDBJ whole genome shotgun (WGS) entry which is preliminary data.</text>
</comment>
<evidence type="ECO:0000256" key="2">
    <source>
        <dbReference type="ARBA" id="ARBA00022771"/>
    </source>
</evidence>
<evidence type="ECO:0000259" key="6">
    <source>
        <dbReference type="Pfam" id="PF21173"/>
    </source>
</evidence>
<keyword evidence="8" id="KW-1185">Reference proteome</keyword>
<dbReference type="SUPFAM" id="SSF57716">
    <property type="entry name" value="Glucocorticoid receptor-like (DNA-binding domain)"/>
    <property type="match status" value="1"/>
</dbReference>
<accession>A0A0B3BLM7</accession>
<dbReference type="OrthoDB" id="6064855at2"/>
<feature type="domain" description="DnaK suppressor protein-like N-terminal" evidence="6">
    <location>
        <begin position="10"/>
        <end position="70"/>
    </location>
</feature>
<evidence type="ECO:0000256" key="3">
    <source>
        <dbReference type="ARBA" id="ARBA00022833"/>
    </source>
</evidence>
<keyword evidence="1" id="KW-0479">Metal-binding</keyword>
<evidence type="ECO:0000259" key="5">
    <source>
        <dbReference type="Pfam" id="PF01258"/>
    </source>
</evidence>
<dbReference type="PANTHER" id="PTHR33823">
    <property type="entry name" value="RNA POLYMERASE-BINDING TRANSCRIPTION FACTOR DKSA-RELATED"/>
    <property type="match status" value="1"/>
</dbReference>
<evidence type="ECO:0000313" key="8">
    <source>
        <dbReference type="Proteomes" id="UP000030980"/>
    </source>
</evidence>
<gene>
    <name evidence="7" type="ORF">PT85_04545</name>
</gene>
<dbReference type="STRING" id="706570.PT85_04545"/>
<proteinExistence type="predicted"/>
<protein>
    <submittedName>
        <fullName evidence="7">Conjugal transfer protein TraR</fullName>
    </submittedName>
</protein>
<evidence type="ECO:0000256" key="4">
    <source>
        <dbReference type="PROSITE-ProRule" id="PRU00510"/>
    </source>
</evidence>
<sequence length="108" mass="12236">MNSVEPSERLQQLAEEYRTRAEAIRRDLASQRDPDFAEQAQERQNDDVLRGLLLEAEVGLREVNRALERLEEGSYGECTRCGEPIGEARLEALPMASLCVRCADLQET</sequence>
<dbReference type="Pfam" id="PF01258">
    <property type="entry name" value="zf-dskA_traR"/>
    <property type="match status" value="1"/>
</dbReference>
<dbReference type="PROSITE" id="PS51128">
    <property type="entry name" value="ZF_DKSA_2"/>
    <property type="match status" value="1"/>
</dbReference>
<name>A0A0B3BLM7_9PSED</name>
<dbReference type="InterPro" id="IPR020460">
    <property type="entry name" value="Znf_C4-type_bac"/>
</dbReference>
<organism evidence="7 8">
    <name type="scientific">Pseudomonas flexibilis</name>
    <dbReference type="NCBI Taxonomy" id="706570"/>
    <lineage>
        <taxon>Bacteria</taxon>
        <taxon>Pseudomonadati</taxon>
        <taxon>Pseudomonadota</taxon>
        <taxon>Gammaproteobacteria</taxon>
        <taxon>Pseudomonadales</taxon>
        <taxon>Pseudomonadaceae</taxon>
        <taxon>Pseudomonas</taxon>
    </lineage>
</organism>
<dbReference type="Gene3D" id="1.20.120.910">
    <property type="entry name" value="DksA, coiled-coil domain"/>
    <property type="match status" value="1"/>
</dbReference>
<evidence type="ECO:0000256" key="1">
    <source>
        <dbReference type="ARBA" id="ARBA00022723"/>
    </source>
</evidence>
<evidence type="ECO:0000313" key="7">
    <source>
        <dbReference type="EMBL" id="KHO65358.1"/>
    </source>
</evidence>
<dbReference type="AlphaFoldDB" id="A0A0B3BLM7"/>
<reference evidence="7 8" key="1">
    <citation type="submission" date="2014-11" db="EMBL/GenBank/DDBJ databases">
        <title>Genome sequence of Pseudomonas tuomuerensis JCM 14085.</title>
        <authorList>
            <person name="Shin S.-K."/>
            <person name="Yi H."/>
        </authorList>
    </citation>
    <scope>NUCLEOTIDE SEQUENCE [LARGE SCALE GENOMIC DNA]</scope>
    <source>
        <strain evidence="7 8">JCM 14085</strain>
    </source>
</reference>
<dbReference type="EMBL" id="JTAK01000002">
    <property type="protein sequence ID" value="KHO65358.1"/>
    <property type="molecule type" value="Genomic_DNA"/>
</dbReference>
<keyword evidence="3" id="KW-0862">Zinc</keyword>
<dbReference type="PANTHER" id="PTHR33823:SF4">
    <property type="entry name" value="GENERAL STRESS PROTEIN 16O"/>
    <property type="match status" value="1"/>
</dbReference>
<dbReference type="InterPro" id="IPR000962">
    <property type="entry name" value="Znf_DskA_TraR"/>
</dbReference>
<dbReference type="InterPro" id="IPR048487">
    <property type="entry name" value="DksA-like_N"/>
</dbReference>
<feature type="zinc finger region" description="dksA C4-type" evidence="4">
    <location>
        <begin position="78"/>
        <end position="102"/>
    </location>
</feature>
<dbReference type="PRINTS" id="PR00618">
    <property type="entry name" value="DKSAZNFINGER"/>
</dbReference>
<feature type="domain" description="Zinc finger DksA/TraR C4-type" evidence="5">
    <location>
        <begin position="73"/>
        <end position="104"/>
    </location>
</feature>
<keyword evidence="2" id="KW-0863">Zinc-finger</keyword>
<dbReference type="GO" id="GO:0008270">
    <property type="term" value="F:zinc ion binding"/>
    <property type="evidence" value="ECO:0007669"/>
    <property type="project" value="UniProtKB-KW"/>
</dbReference>
<dbReference type="Proteomes" id="UP000030980">
    <property type="component" value="Unassembled WGS sequence"/>
</dbReference>
<dbReference type="RefSeq" id="WP_039606066.1">
    <property type="nucleotide sequence ID" value="NZ_FMUP01000001.1"/>
</dbReference>